<feature type="signal peptide" evidence="2">
    <location>
        <begin position="1"/>
        <end position="22"/>
    </location>
</feature>
<comment type="caution">
    <text evidence="3">The sequence shown here is derived from an EMBL/GenBank/DDBJ whole genome shotgun (WGS) entry which is preliminary data.</text>
</comment>
<feature type="transmembrane region" description="Helical" evidence="1">
    <location>
        <begin position="102"/>
        <end position="122"/>
    </location>
</feature>
<feature type="chain" id="PRO_5032913190" evidence="2">
    <location>
        <begin position="23"/>
        <end position="212"/>
    </location>
</feature>
<evidence type="ECO:0000256" key="1">
    <source>
        <dbReference type="SAM" id="Phobius"/>
    </source>
</evidence>
<keyword evidence="4" id="KW-1185">Reference proteome</keyword>
<dbReference type="OrthoDB" id="7877072at2"/>
<keyword evidence="2" id="KW-0732">Signal</keyword>
<evidence type="ECO:0000256" key="2">
    <source>
        <dbReference type="SAM" id="SignalP"/>
    </source>
</evidence>
<keyword evidence="1" id="KW-0812">Transmembrane</keyword>
<dbReference type="Proteomes" id="UP000466730">
    <property type="component" value="Unassembled WGS sequence"/>
</dbReference>
<gene>
    <name evidence="3" type="ORF">GH815_13415</name>
</gene>
<evidence type="ECO:0000313" key="4">
    <source>
        <dbReference type="Proteomes" id="UP000466730"/>
    </source>
</evidence>
<proteinExistence type="predicted"/>
<evidence type="ECO:0000313" key="3">
    <source>
        <dbReference type="EMBL" id="MRH21993.1"/>
    </source>
</evidence>
<dbReference type="RefSeq" id="WP_153749280.1">
    <property type="nucleotide sequence ID" value="NZ_BAAADI010000004.1"/>
</dbReference>
<feature type="transmembrane region" description="Helical" evidence="1">
    <location>
        <begin position="32"/>
        <end position="58"/>
    </location>
</feature>
<name>A0A844BM14_9RHOB</name>
<dbReference type="AlphaFoldDB" id="A0A844BM14"/>
<organism evidence="3 4">
    <name type="scientific">Rhodovulum strictum</name>
    <dbReference type="NCBI Taxonomy" id="58314"/>
    <lineage>
        <taxon>Bacteria</taxon>
        <taxon>Pseudomonadati</taxon>
        <taxon>Pseudomonadota</taxon>
        <taxon>Alphaproteobacteria</taxon>
        <taxon>Rhodobacterales</taxon>
        <taxon>Paracoccaceae</taxon>
        <taxon>Rhodovulum</taxon>
    </lineage>
</organism>
<feature type="transmembrane region" description="Helical" evidence="1">
    <location>
        <begin position="70"/>
        <end position="96"/>
    </location>
</feature>
<dbReference type="EMBL" id="WJPO01000022">
    <property type="protein sequence ID" value="MRH21993.1"/>
    <property type="molecule type" value="Genomic_DNA"/>
</dbReference>
<accession>A0A844BM14</accession>
<keyword evidence="1" id="KW-0472">Membrane</keyword>
<keyword evidence="1" id="KW-1133">Transmembrane helix</keyword>
<protein>
    <submittedName>
        <fullName evidence="3">Uncharacterized protein</fullName>
    </submittedName>
</protein>
<sequence length="212" mass="21280">MSRKPGILAASCLALAAGGGQAEVCDYKPSKLVGNAATAVGATVAGGASAAGVGMKALGYYTLVHSGSGLTMLGSTAAGASAAGTVGIIAGTAGAIGSIGSVLMAPVTVALGAVAFVGAGAYEGYCYFRVERVTDPYDVRRIIESIAANDGAVAIVRTADGDAMALRTESGVETYLLRNLYIADGQLKHRKWGPIPNRTLGPIVYTVPQELE</sequence>
<reference evidence="3 4" key="1">
    <citation type="submission" date="2019-11" db="EMBL/GenBank/DDBJ databases">
        <title>Draft Whole-Genome sequence of the marine photosynthetic bacterium Rhodovulum strictum DSM 11289.</title>
        <authorList>
            <person name="Kyndt J.A."/>
            <person name="Meyer T.E."/>
        </authorList>
    </citation>
    <scope>NUCLEOTIDE SEQUENCE [LARGE SCALE GENOMIC DNA]</scope>
    <source>
        <strain evidence="3 4">DSM 11289</strain>
    </source>
</reference>